<name>A0A6L5QKG7_9BURK</name>
<keyword evidence="1" id="KW-0805">Transcription regulation</keyword>
<evidence type="ECO:0000256" key="1">
    <source>
        <dbReference type="ARBA" id="ARBA00023015"/>
    </source>
</evidence>
<dbReference type="Gene3D" id="1.10.10.60">
    <property type="entry name" value="Homeodomain-like"/>
    <property type="match status" value="1"/>
</dbReference>
<dbReference type="AlphaFoldDB" id="A0A6L5QKG7"/>
<evidence type="ECO:0000313" key="6">
    <source>
        <dbReference type="Proteomes" id="UP000481037"/>
    </source>
</evidence>
<evidence type="ECO:0000256" key="2">
    <source>
        <dbReference type="ARBA" id="ARBA00023125"/>
    </source>
</evidence>
<dbReference type="InterPro" id="IPR018060">
    <property type="entry name" value="HTH_AraC"/>
</dbReference>
<dbReference type="GO" id="GO:0003700">
    <property type="term" value="F:DNA-binding transcription factor activity"/>
    <property type="evidence" value="ECO:0007669"/>
    <property type="project" value="InterPro"/>
</dbReference>
<gene>
    <name evidence="5" type="ORF">GJ697_18350</name>
</gene>
<dbReference type="RefSeq" id="WP_154365840.1">
    <property type="nucleotide sequence ID" value="NZ_WKJM01000015.1"/>
</dbReference>
<dbReference type="InterPro" id="IPR050204">
    <property type="entry name" value="AraC_XylS_family_regulators"/>
</dbReference>
<dbReference type="GO" id="GO:0043565">
    <property type="term" value="F:sequence-specific DNA binding"/>
    <property type="evidence" value="ECO:0007669"/>
    <property type="project" value="InterPro"/>
</dbReference>
<comment type="caution">
    <text evidence="5">The sequence shown here is derived from an EMBL/GenBank/DDBJ whole genome shotgun (WGS) entry which is preliminary data.</text>
</comment>
<accession>A0A6L5QKG7</accession>
<organism evidence="5 6">
    <name type="scientific">Duganella alba</name>
    <dbReference type="NCBI Taxonomy" id="2666081"/>
    <lineage>
        <taxon>Bacteria</taxon>
        <taxon>Pseudomonadati</taxon>
        <taxon>Pseudomonadota</taxon>
        <taxon>Betaproteobacteria</taxon>
        <taxon>Burkholderiales</taxon>
        <taxon>Oxalobacteraceae</taxon>
        <taxon>Telluria group</taxon>
        <taxon>Duganella</taxon>
    </lineage>
</organism>
<dbReference type="SMART" id="SM00342">
    <property type="entry name" value="HTH_ARAC"/>
    <property type="match status" value="1"/>
</dbReference>
<evidence type="ECO:0000256" key="3">
    <source>
        <dbReference type="ARBA" id="ARBA00023163"/>
    </source>
</evidence>
<dbReference type="PANTHER" id="PTHR46796">
    <property type="entry name" value="HTH-TYPE TRANSCRIPTIONAL ACTIVATOR RHAS-RELATED"/>
    <property type="match status" value="1"/>
</dbReference>
<reference evidence="5 6" key="1">
    <citation type="submission" date="2019-11" db="EMBL/GenBank/DDBJ databases">
        <title>Novel species isolated from a subtropical stream in China.</title>
        <authorList>
            <person name="Lu H."/>
        </authorList>
    </citation>
    <scope>NUCLEOTIDE SEQUENCE [LARGE SCALE GENOMIC DNA]</scope>
    <source>
        <strain evidence="5 6">FT25W</strain>
    </source>
</reference>
<proteinExistence type="predicted"/>
<keyword evidence="3" id="KW-0804">Transcription</keyword>
<dbReference type="InterPro" id="IPR009057">
    <property type="entry name" value="Homeodomain-like_sf"/>
</dbReference>
<keyword evidence="6" id="KW-1185">Reference proteome</keyword>
<dbReference type="Pfam" id="PF12833">
    <property type="entry name" value="HTH_18"/>
    <property type="match status" value="1"/>
</dbReference>
<dbReference type="EMBL" id="WKJM01000015">
    <property type="protein sequence ID" value="MRX09802.1"/>
    <property type="molecule type" value="Genomic_DNA"/>
</dbReference>
<dbReference type="PANTHER" id="PTHR46796:SF2">
    <property type="entry name" value="TRANSCRIPTIONAL REGULATORY PROTEIN"/>
    <property type="match status" value="1"/>
</dbReference>
<keyword evidence="2" id="KW-0238">DNA-binding</keyword>
<dbReference type="PROSITE" id="PS01124">
    <property type="entry name" value="HTH_ARAC_FAMILY_2"/>
    <property type="match status" value="1"/>
</dbReference>
<evidence type="ECO:0000313" key="5">
    <source>
        <dbReference type="EMBL" id="MRX09802.1"/>
    </source>
</evidence>
<dbReference type="Proteomes" id="UP000481037">
    <property type="component" value="Unassembled WGS sequence"/>
</dbReference>
<evidence type="ECO:0000259" key="4">
    <source>
        <dbReference type="PROSITE" id="PS01124"/>
    </source>
</evidence>
<protein>
    <submittedName>
        <fullName evidence="5">Helix-turn-helix domain-containing protein</fullName>
    </submittedName>
</protein>
<sequence>MPALTLTEIDVRSYAAPFSDAHDFAQMVLPLKGKLTLDINGAGDVVHPLRAAFIAPGLVHTQFSREPNQSLILDFDLAGVPQETAGRLAERPYAPIGAAAGKLIDFMGVMHAQGAASAGVLANWTPLLLEALTCQPVRPASRLQAALTRFEAAPGQPWTTDSMARLACMSVSNLHRVFREELDTTPQAWLNAMRLRFVCRQLVESSLPIAQLATLAGYADQSALTHAMRRDMDITPLAYRKQNQTKIR</sequence>
<dbReference type="SUPFAM" id="SSF46689">
    <property type="entry name" value="Homeodomain-like"/>
    <property type="match status" value="2"/>
</dbReference>
<feature type="domain" description="HTH araC/xylS-type" evidence="4">
    <location>
        <begin position="144"/>
        <end position="242"/>
    </location>
</feature>